<proteinExistence type="predicted"/>
<protein>
    <submittedName>
        <fullName evidence="5">EF-hand domain-containing protein</fullName>
    </submittedName>
</protein>
<dbReference type="InterPro" id="IPR018247">
    <property type="entry name" value="EF_Hand_1_Ca_BS"/>
</dbReference>
<dbReference type="PANTHER" id="PTHR23048">
    <property type="entry name" value="MYOSIN LIGHT CHAIN 1, 3"/>
    <property type="match status" value="1"/>
</dbReference>
<dbReference type="PROSITE" id="PS50222">
    <property type="entry name" value="EF_HAND_2"/>
    <property type="match status" value="1"/>
</dbReference>
<keyword evidence="2" id="KW-0106">Calcium</keyword>
<keyword evidence="4" id="KW-1185">Reference proteome</keyword>
<dbReference type="Proteomes" id="UP000095280">
    <property type="component" value="Unplaced"/>
</dbReference>
<evidence type="ECO:0000313" key="5">
    <source>
        <dbReference type="WBParaSite" id="maker-uti_cns_0045496-snap-gene-1.5-mRNA-1"/>
    </source>
</evidence>
<accession>A0A1I8J239</accession>
<dbReference type="PANTHER" id="PTHR23048:SF0">
    <property type="entry name" value="CALMODULIN LIKE 3"/>
    <property type="match status" value="1"/>
</dbReference>
<evidence type="ECO:0000259" key="3">
    <source>
        <dbReference type="PROSITE" id="PS50222"/>
    </source>
</evidence>
<evidence type="ECO:0000313" key="4">
    <source>
        <dbReference type="Proteomes" id="UP000095280"/>
    </source>
</evidence>
<evidence type="ECO:0000256" key="2">
    <source>
        <dbReference type="ARBA" id="ARBA00022837"/>
    </source>
</evidence>
<dbReference type="WBParaSite" id="maker-uti_cns_0045496-snap-gene-1.5-mRNA-1">
    <property type="protein sequence ID" value="maker-uti_cns_0045496-snap-gene-1.5-mRNA-1"/>
    <property type="gene ID" value="maker-uti_cns_0045496-snap-gene-1.5"/>
</dbReference>
<dbReference type="CDD" id="cd00051">
    <property type="entry name" value="EFh"/>
    <property type="match status" value="1"/>
</dbReference>
<dbReference type="PROSITE" id="PS00018">
    <property type="entry name" value="EF_HAND_1"/>
    <property type="match status" value="1"/>
</dbReference>
<dbReference type="SMART" id="SM00054">
    <property type="entry name" value="EFh"/>
    <property type="match status" value="2"/>
</dbReference>
<reference evidence="5" key="1">
    <citation type="submission" date="2016-11" db="UniProtKB">
        <authorList>
            <consortium name="WormBaseParasite"/>
        </authorList>
    </citation>
    <scope>IDENTIFICATION</scope>
</reference>
<keyword evidence="1" id="KW-0677">Repeat</keyword>
<sequence>MKSEAEFDLSEDEIAELREAFLLFDRDGGGTISANELGDVMRSLGQNPSEDEVQRLIRQVFDEQDTGKLHVDKLRYIMVSLGDRMDPSEVEELVQLLEPDEDGNIPLEQIVTVLSSRSTVSA</sequence>
<dbReference type="InterPro" id="IPR011992">
    <property type="entry name" value="EF-hand-dom_pair"/>
</dbReference>
<dbReference type="Pfam" id="PF13405">
    <property type="entry name" value="EF-hand_6"/>
    <property type="match status" value="1"/>
</dbReference>
<organism evidence="4 5">
    <name type="scientific">Macrostomum lignano</name>
    <dbReference type="NCBI Taxonomy" id="282301"/>
    <lineage>
        <taxon>Eukaryota</taxon>
        <taxon>Metazoa</taxon>
        <taxon>Spiralia</taxon>
        <taxon>Lophotrochozoa</taxon>
        <taxon>Platyhelminthes</taxon>
        <taxon>Rhabditophora</taxon>
        <taxon>Macrostomorpha</taxon>
        <taxon>Macrostomida</taxon>
        <taxon>Macrostomidae</taxon>
        <taxon>Macrostomum</taxon>
    </lineage>
</organism>
<feature type="domain" description="EF-hand" evidence="3">
    <location>
        <begin position="12"/>
        <end position="47"/>
    </location>
</feature>
<dbReference type="SUPFAM" id="SSF47473">
    <property type="entry name" value="EF-hand"/>
    <property type="match status" value="1"/>
</dbReference>
<dbReference type="GO" id="GO:0005509">
    <property type="term" value="F:calcium ion binding"/>
    <property type="evidence" value="ECO:0007669"/>
    <property type="project" value="InterPro"/>
</dbReference>
<dbReference type="Gene3D" id="1.10.238.10">
    <property type="entry name" value="EF-hand"/>
    <property type="match status" value="2"/>
</dbReference>
<dbReference type="InterPro" id="IPR050230">
    <property type="entry name" value="CALM/Myosin/TropC-like"/>
</dbReference>
<dbReference type="InterPro" id="IPR002048">
    <property type="entry name" value="EF_hand_dom"/>
</dbReference>
<dbReference type="FunFam" id="1.10.238.10:FF:000178">
    <property type="entry name" value="Calmodulin-2 A"/>
    <property type="match status" value="1"/>
</dbReference>
<evidence type="ECO:0000256" key="1">
    <source>
        <dbReference type="ARBA" id="ARBA00022737"/>
    </source>
</evidence>
<dbReference type="AlphaFoldDB" id="A0A1I8J239"/>
<name>A0A1I8J239_9PLAT</name>
<dbReference type="GO" id="GO:0016460">
    <property type="term" value="C:myosin II complex"/>
    <property type="evidence" value="ECO:0007669"/>
    <property type="project" value="TreeGrafter"/>
</dbReference>